<dbReference type="InterPro" id="IPR002491">
    <property type="entry name" value="ABC_transptr_periplasmic_BD"/>
</dbReference>
<dbReference type="Proteomes" id="UP001595867">
    <property type="component" value="Unassembled WGS sequence"/>
</dbReference>
<protein>
    <submittedName>
        <fullName evidence="6">ABC transporter substrate-binding protein</fullName>
    </submittedName>
</protein>
<dbReference type="SUPFAM" id="SSF53807">
    <property type="entry name" value="Helical backbone' metal receptor"/>
    <property type="match status" value="1"/>
</dbReference>
<evidence type="ECO:0000256" key="3">
    <source>
        <dbReference type="ARBA" id="ARBA00022448"/>
    </source>
</evidence>
<dbReference type="PROSITE" id="PS51318">
    <property type="entry name" value="TAT"/>
    <property type="match status" value="1"/>
</dbReference>
<dbReference type="InterPro" id="IPR051313">
    <property type="entry name" value="Bact_iron-sidero_bind"/>
</dbReference>
<evidence type="ECO:0000256" key="2">
    <source>
        <dbReference type="ARBA" id="ARBA00008814"/>
    </source>
</evidence>
<comment type="similarity">
    <text evidence="2">Belongs to the bacterial solute-binding protein 8 family.</text>
</comment>
<reference evidence="7" key="1">
    <citation type="journal article" date="2019" name="Int. J. Syst. Evol. Microbiol.">
        <title>The Global Catalogue of Microorganisms (GCM) 10K type strain sequencing project: providing services to taxonomists for standard genome sequencing and annotation.</title>
        <authorList>
            <consortium name="The Broad Institute Genomics Platform"/>
            <consortium name="The Broad Institute Genome Sequencing Center for Infectious Disease"/>
            <person name="Wu L."/>
            <person name="Ma J."/>
        </authorList>
    </citation>
    <scope>NUCLEOTIDE SEQUENCE [LARGE SCALE GENOMIC DNA]</scope>
    <source>
        <strain evidence="7">TBRC 5832</strain>
    </source>
</reference>
<dbReference type="InterPro" id="IPR006311">
    <property type="entry name" value="TAT_signal"/>
</dbReference>
<keyword evidence="3" id="KW-0813">Transport</keyword>
<dbReference type="RefSeq" id="WP_378065019.1">
    <property type="nucleotide sequence ID" value="NZ_JBHSBL010000004.1"/>
</dbReference>
<feature type="domain" description="Fe/B12 periplasmic-binding" evidence="5">
    <location>
        <begin position="64"/>
        <end position="342"/>
    </location>
</feature>
<gene>
    <name evidence="6" type="ORF">ACFO0C_03480</name>
</gene>
<keyword evidence="7" id="KW-1185">Reference proteome</keyword>
<keyword evidence="4" id="KW-0732">Signal</keyword>
<evidence type="ECO:0000259" key="5">
    <source>
        <dbReference type="PROSITE" id="PS50983"/>
    </source>
</evidence>
<dbReference type="Gene3D" id="3.40.50.1980">
    <property type="entry name" value="Nitrogenase molybdenum iron protein domain"/>
    <property type="match status" value="2"/>
</dbReference>
<proteinExistence type="inferred from homology"/>
<comment type="subcellular location">
    <subcellularLocation>
        <location evidence="1">Cell envelope</location>
    </subcellularLocation>
</comment>
<dbReference type="Pfam" id="PF01497">
    <property type="entry name" value="Peripla_BP_2"/>
    <property type="match status" value="1"/>
</dbReference>
<comment type="caution">
    <text evidence="6">The sequence shown here is derived from an EMBL/GenBank/DDBJ whole genome shotgun (WGS) entry which is preliminary data.</text>
</comment>
<name>A0ABV8IIB5_9ACTN</name>
<evidence type="ECO:0000313" key="6">
    <source>
        <dbReference type="EMBL" id="MFC4063978.1"/>
    </source>
</evidence>
<dbReference type="PANTHER" id="PTHR30532:SF24">
    <property type="entry name" value="FERRIC ENTEROBACTIN-BINDING PERIPLASMIC PROTEIN FEPB"/>
    <property type="match status" value="1"/>
</dbReference>
<dbReference type="PANTHER" id="PTHR30532">
    <property type="entry name" value="IRON III DICITRATE-BINDING PERIPLASMIC PROTEIN"/>
    <property type="match status" value="1"/>
</dbReference>
<sequence length="342" mass="35366">MTHAQPSLSRRGLLAAGGAAGLGALLAACGGGEDGPGPSPAVAAGGWAFTDDQPERLVADQVPGRIVAFTGAAAALADLGIQDRIVGVFGETRTADGTAEYQAGGLDLGRVEVVGGKSGEFSVEKYAALAPDLLITHQFDPGGYWYVPAASRARIAELAPIATVNAGRVPLNEPIERYAELAKSLGADLYAARVAEAKTRFEKAAAELSEAAKAADGIKVLFASATTGAFQIFSAVVSSDLMYFKQLGVDVVKPKLKGTASHEPLSWADAGKYHADIIFLDARPGDRLSPGDLASNPGWNALLAVKAGQVFPWQSVPIYSWAGAAPLIASLTEAIRNSKKLI</sequence>
<evidence type="ECO:0000313" key="7">
    <source>
        <dbReference type="Proteomes" id="UP001595867"/>
    </source>
</evidence>
<evidence type="ECO:0000256" key="1">
    <source>
        <dbReference type="ARBA" id="ARBA00004196"/>
    </source>
</evidence>
<dbReference type="PROSITE" id="PS50983">
    <property type="entry name" value="FE_B12_PBP"/>
    <property type="match status" value="1"/>
</dbReference>
<dbReference type="EMBL" id="JBHSBL010000004">
    <property type="protein sequence ID" value="MFC4063978.1"/>
    <property type="molecule type" value="Genomic_DNA"/>
</dbReference>
<evidence type="ECO:0000256" key="4">
    <source>
        <dbReference type="ARBA" id="ARBA00022729"/>
    </source>
</evidence>
<accession>A0ABV8IIB5</accession>
<organism evidence="6 7">
    <name type="scientific">Actinoplanes subglobosus</name>
    <dbReference type="NCBI Taxonomy" id="1547892"/>
    <lineage>
        <taxon>Bacteria</taxon>
        <taxon>Bacillati</taxon>
        <taxon>Actinomycetota</taxon>
        <taxon>Actinomycetes</taxon>
        <taxon>Micromonosporales</taxon>
        <taxon>Micromonosporaceae</taxon>
        <taxon>Actinoplanes</taxon>
    </lineage>
</organism>